<accession>A3LQW2</accession>
<proteinExistence type="predicted"/>
<dbReference type="HOGENOM" id="CLU_101862_1_0_1"/>
<dbReference type="KEGG" id="pic:PICST_30470"/>
<dbReference type="eggNOG" id="ENOG502SGFH">
    <property type="taxonomic scope" value="Eukaryota"/>
</dbReference>
<evidence type="ECO:0000313" key="2">
    <source>
        <dbReference type="Proteomes" id="UP000002258"/>
    </source>
</evidence>
<protein>
    <submittedName>
        <fullName evidence="1">Uncharacterized protein</fullName>
    </submittedName>
</protein>
<sequence>MSIQLNSARQLTFRRTFFSGWFKAWRTQKLIYPPAASEFTTKNRIIPNYITSSNELYDLILFKEPVLLNFTYAEPKSNKVTQALFDVLSDGKKYPKPENEPVYLVNILADSEGGRELMLQYVVGGHIPAVVVLKKQQPVDTFVPNLENFSEQDLVEWIKTIE</sequence>
<evidence type="ECO:0000313" key="1">
    <source>
        <dbReference type="EMBL" id="ABN65281.1"/>
    </source>
</evidence>
<keyword evidence="2" id="KW-1185">Reference proteome</keyword>
<gene>
    <name evidence="1" type="ORF">PICST_30470</name>
</gene>
<dbReference type="GeneID" id="4837918"/>
<dbReference type="AlphaFoldDB" id="A3LQW2"/>
<dbReference type="RefSeq" id="XP_001383310.1">
    <property type="nucleotide sequence ID" value="XM_001383273.1"/>
</dbReference>
<dbReference type="Proteomes" id="UP000002258">
    <property type="component" value="Chromosome 3"/>
</dbReference>
<dbReference type="OMA" id="QFTTQNR"/>
<name>A3LQW2_PICST</name>
<organism evidence="1 2">
    <name type="scientific">Scheffersomyces stipitis (strain ATCC 58785 / CBS 6054 / NBRC 10063 / NRRL Y-11545)</name>
    <name type="common">Yeast</name>
    <name type="synonym">Pichia stipitis</name>
    <dbReference type="NCBI Taxonomy" id="322104"/>
    <lineage>
        <taxon>Eukaryota</taxon>
        <taxon>Fungi</taxon>
        <taxon>Dikarya</taxon>
        <taxon>Ascomycota</taxon>
        <taxon>Saccharomycotina</taxon>
        <taxon>Pichiomycetes</taxon>
        <taxon>Debaryomycetaceae</taxon>
        <taxon>Scheffersomyces</taxon>
    </lineage>
</organism>
<dbReference type="EMBL" id="CP000497">
    <property type="protein sequence ID" value="ABN65281.1"/>
    <property type="molecule type" value="Genomic_DNA"/>
</dbReference>
<dbReference type="InParanoid" id="A3LQW2"/>
<dbReference type="OrthoDB" id="19690at2759"/>
<reference evidence="1 2" key="1">
    <citation type="journal article" date="2007" name="Nat. Biotechnol.">
        <title>Genome sequence of the lignocellulose-bioconverting and xylose-fermenting yeast Pichia stipitis.</title>
        <authorList>
            <person name="Jeffries T.W."/>
            <person name="Grigoriev I.V."/>
            <person name="Grimwood J."/>
            <person name="Laplaza J.M."/>
            <person name="Aerts A."/>
            <person name="Salamov A."/>
            <person name="Schmutz J."/>
            <person name="Lindquist E."/>
            <person name="Dehal P."/>
            <person name="Shapiro H."/>
            <person name="Jin Y.S."/>
            <person name="Passoth V."/>
            <person name="Richardson P.M."/>
        </authorList>
    </citation>
    <scope>NUCLEOTIDE SEQUENCE [LARGE SCALE GENOMIC DNA]</scope>
    <source>
        <strain evidence="2">ATCC 58785 / CBS 6054 / NBRC 10063 / NRRL Y-11545</strain>
    </source>
</reference>